<feature type="non-terminal residue" evidence="2">
    <location>
        <position position="1"/>
    </location>
</feature>
<name>A0A7J7NY84_9MAGN</name>
<dbReference type="Pfam" id="PF13966">
    <property type="entry name" value="zf-RVT"/>
    <property type="match status" value="1"/>
</dbReference>
<dbReference type="Proteomes" id="UP000541444">
    <property type="component" value="Unassembled WGS sequence"/>
</dbReference>
<reference evidence="2 3" key="1">
    <citation type="journal article" date="2020" name="IScience">
        <title>Genome Sequencing of the Endangered Kingdonia uniflora (Circaeasteraceae, Ranunculales) Reveals Potential Mechanisms of Evolutionary Specialization.</title>
        <authorList>
            <person name="Sun Y."/>
            <person name="Deng T."/>
            <person name="Zhang A."/>
            <person name="Moore M.J."/>
            <person name="Landis J.B."/>
            <person name="Lin N."/>
            <person name="Zhang H."/>
            <person name="Zhang X."/>
            <person name="Huang J."/>
            <person name="Zhang X."/>
            <person name="Sun H."/>
            <person name="Wang H."/>
        </authorList>
    </citation>
    <scope>NUCLEOTIDE SEQUENCE [LARGE SCALE GENOMIC DNA]</scope>
    <source>
        <strain evidence="2">TB1705</strain>
        <tissue evidence="2">Leaf</tissue>
    </source>
</reference>
<dbReference type="AlphaFoldDB" id="A0A7J7NY84"/>
<feature type="domain" description="Reverse transcriptase zinc-binding" evidence="1">
    <location>
        <begin position="122"/>
        <end position="181"/>
    </location>
</feature>
<evidence type="ECO:0000313" key="2">
    <source>
        <dbReference type="EMBL" id="KAF6171878.1"/>
    </source>
</evidence>
<proteinExistence type="predicted"/>
<evidence type="ECO:0000313" key="3">
    <source>
        <dbReference type="Proteomes" id="UP000541444"/>
    </source>
</evidence>
<comment type="caution">
    <text evidence="2">The sequence shown here is derived from an EMBL/GenBank/DDBJ whole genome shotgun (WGS) entry which is preliminary data.</text>
</comment>
<organism evidence="2 3">
    <name type="scientific">Kingdonia uniflora</name>
    <dbReference type="NCBI Taxonomy" id="39325"/>
    <lineage>
        <taxon>Eukaryota</taxon>
        <taxon>Viridiplantae</taxon>
        <taxon>Streptophyta</taxon>
        <taxon>Embryophyta</taxon>
        <taxon>Tracheophyta</taxon>
        <taxon>Spermatophyta</taxon>
        <taxon>Magnoliopsida</taxon>
        <taxon>Ranunculales</taxon>
        <taxon>Circaeasteraceae</taxon>
        <taxon>Kingdonia</taxon>
    </lineage>
</organism>
<evidence type="ECO:0000259" key="1">
    <source>
        <dbReference type="Pfam" id="PF13966"/>
    </source>
</evidence>
<accession>A0A7J7NY84</accession>
<dbReference type="EMBL" id="JACGCM010000452">
    <property type="protein sequence ID" value="KAF6171878.1"/>
    <property type="molecule type" value="Genomic_DNA"/>
</dbReference>
<dbReference type="OrthoDB" id="1937542at2759"/>
<protein>
    <recommendedName>
        <fullName evidence="1">Reverse transcriptase zinc-binding domain-containing protein</fullName>
    </recommendedName>
</protein>
<dbReference type="InterPro" id="IPR026960">
    <property type="entry name" value="RVT-Znf"/>
</dbReference>
<sequence>KFLTREGLLIPYNKHSSIWNGLKEAISAVQDNSKWIIGSGRDTDFWRDCWGSEVSLIDLLNIQPKIWKHCTSKISQIISQNEWSAPQAIMDFLNSYGIDLNRLSLNNSDQDIRVWKHHPQGYISVPRIASLIWKVCHNSLPTEDSLIRRGMILISRCSLCLCNLETLDHLIWQCTFSNQIWDWLASLFHIQAAFLNLKQTLDSCSQKSAYISDLWRAAVLNFIYFLLRARNDIIFKGIPSPLTDLKCKILAAVKEAADLSVNSMSNNSFELVIVAALGVPVKARPLPRVQRCTWALPWFQEVKINVGEVTMGLPGIAGTGVIARNHNGEVIGVLTHGVGIKTLFYAECEAII</sequence>
<gene>
    <name evidence="2" type="ORF">GIB67_011775</name>
</gene>
<keyword evidence="3" id="KW-1185">Reference proteome</keyword>